<keyword evidence="9" id="KW-1185">Reference proteome</keyword>
<proteinExistence type="inferred from homology"/>
<accession>T1H528</accession>
<dbReference type="Gene3D" id="3.40.50.300">
    <property type="entry name" value="P-loop containing nucleotide triphosphate hydrolases"/>
    <property type="match status" value="1"/>
</dbReference>
<dbReference type="AlphaFoldDB" id="T1H528"/>
<dbReference type="EMBL" id="CAQQ02374060">
    <property type="status" value="NOT_ANNOTATED_CDS"/>
    <property type="molecule type" value="Genomic_DNA"/>
</dbReference>
<dbReference type="PANTHER" id="PTHR48041">
    <property type="entry name" value="ABC TRANSPORTER G FAMILY MEMBER 28"/>
    <property type="match status" value="1"/>
</dbReference>
<dbReference type="InterPro" id="IPR050352">
    <property type="entry name" value="ABCG_transporters"/>
</dbReference>
<reference evidence="9" key="1">
    <citation type="submission" date="2013-02" db="EMBL/GenBank/DDBJ databases">
        <authorList>
            <person name="Hughes D."/>
        </authorList>
    </citation>
    <scope>NUCLEOTIDE SEQUENCE</scope>
    <source>
        <strain>Durham</strain>
        <strain evidence="9">NC isolate 2 -- Noor lab</strain>
    </source>
</reference>
<dbReference type="PANTHER" id="PTHR48041:SF118">
    <property type="entry name" value="ATP-BINDING CASSETTE TRANSPORTER (ABC TRANSPORTER) FAMILY G MEMBER 16"/>
    <property type="match status" value="1"/>
</dbReference>
<dbReference type="EnsemblMetazoa" id="MESCA011402-RA">
    <property type="protein sequence ID" value="MESCA011402-PA"/>
    <property type="gene ID" value="MESCA011402"/>
</dbReference>
<evidence type="ECO:0000256" key="3">
    <source>
        <dbReference type="ARBA" id="ARBA00022448"/>
    </source>
</evidence>
<protein>
    <recommendedName>
        <fullName evidence="7">ABC transporter domain-containing protein</fullName>
    </recommendedName>
</protein>
<evidence type="ECO:0000256" key="2">
    <source>
        <dbReference type="ARBA" id="ARBA00005814"/>
    </source>
</evidence>
<comment type="subcellular location">
    <subcellularLocation>
        <location evidence="1">Membrane</location>
        <topology evidence="1">Multi-pass membrane protein</topology>
    </subcellularLocation>
</comment>
<dbReference type="SUPFAM" id="SSF52540">
    <property type="entry name" value="P-loop containing nucleoside triphosphate hydrolases"/>
    <property type="match status" value="1"/>
</dbReference>
<evidence type="ECO:0000256" key="4">
    <source>
        <dbReference type="ARBA" id="ARBA00022692"/>
    </source>
</evidence>
<evidence type="ECO:0000259" key="7">
    <source>
        <dbReference type="Pfam" id="PF00005"/>
    </source>
</evidence>
<dbReference type="GO" id="GO:0042626">
    <property type="term" value="F:ATPase-coupled transmembrane transporter activity"/>
    <property type="evidence" value="ECO:0007669"/>
    <property type="project" value="TreeGrafter"/>
</dbReference>
<dbReference type="HOGENOM" id="CLU_1911901_0_0_1"/>
<dbReference type="GO" id="GO:0016887">
    <property type="term" value="F:ATP hydrolysis activity"/>
    <property type="evidence" value="ECO:0007669"/>
    <property type="project" value="InterPro"/>
</dbReference>
<name>T1H528_MEGSC</name>
<evidence type="ECO:0000313" key="9">
    <source>
        <dbReference type="Proteomes" id="UP000015102"/>
    </source>
</evidence>
<evidence type="ECO:0000256" key="1">
    <source>
        <dbReference type="ARBA" id="ARBA00004141"/>
    </source>
</evidence>
<evidence type="ECO:0000256" key="5">
    <source>
        <dbReference type="ARBA" id="ARBA00022989"/>
    </source>
</evidence>
<dbReference type="GO" id="GO:0005524">
    <property type="term" value="F:ATP binding"/>
    <property type="evidence" value="ECO:0007669"/>
    <property type="project" value="InterPro"/>
</dbReference>
<dbReference type="Pfam" id="PF00005">
    <property type="entry name" value="ABC_tran"/>
    <property type="match status" value="1"/>
</dbReference>
<dbReference type="Proteomes" id="UP000015102">
    <property type="component" value="Unassembled WGS sequence"/>
</dbReference>
<organism evidence="8 9">
    <name type="scientific">Megaselia scalaris</name>
    <name type="common">Humpbacked fly</name>
    <name type="synonym">Phora scalaris</name>
    <dbReference type="NCBI Taxonomy" id="36166"/>
    <lineage>
        <taxon>Eukaryota</taxon>
        <taxon>Metazoa</taxon>
        <taxon>Ecdysozoa</taxon>
        <taxon>Arthropoda</taxon>
        <taxon>Hexapoda</taxon>
        <taxon>Insecta</taxon>
        <taxon>Pterygota</taxon>
        <taxon>Neoptera</taxon>
        <taxon>Endopterygota</taxon>
        <taxon>Diptera</taxon>
        <taxon>Brachycera</taxon>
        <taxon>Muscomorpha</taxon>
        <taxon>Platypezoidea</taxon>
        <taxon>Phoridae</taxon>
        <taxon>Megaseliini</taxon>
        <taxon>Megaselia</taxon>
    </lineage>
</organism>
<dbReference type="STRING" id="36166.T1H528"/>
<keyword evidence="3" id="KW-0813">Transport</keyword>
<dbReference type="InterPro" id="IPR003439">
    <property type="entry name" value="ABC_transporter-like_ATP-bd"/>
</dbReference>
<keyword evidence="6" id="KW-0472">Membrane</keyword>
<evidence type="ECO:0000313" key="8">
    <source>
        <dbReference type="EnsemblMetazoa" id="MESCA011402-PA"/>
    </source>
</evidence>
<comment type="similarity">
    <text evidence="2">Belongs to the ABC transporter superfamily. ABCG family. Eye pigment precursor importer (TC 3.A.1.204) subfamily.</text>
</comment>
<keyword evidence="4" id="KW-0812">Transmembrane</keyword>
<reference evidence="8" key="2">
    <citation type="submission" date="2015-06" db="UniProtKB">
        <authorList>
            <consortium name="EnsemblMetazoa"/>
        </authorList>
    </citation>
    <scope>IDENTIFICATION</scope>
</reference>
<keyword evidence="5" id="KW-1133">Transmembrane helix</keyword>
<sequence>MKSTEEKININKALSTLHFCNISYKIQSGNEQKLIIDNVSGRLEAGRLGAILGPSGAGKTSLLNVLSGFKHKNVSGSIFVDGRLRNVNSFRKMSTYISQSFPMLENLTVFETLQVSADLKLGTNLSSQAKNEN</sequence>
<evidence type="ECO:0000256" key="6">
    <source>
        <dbReference type="ARBA" id="ARBA00023136"/>
    </source>
</evidence>
<feature type="domain" description="ABC transporter" evidence="7">
    <location>
        <begin position="37"/>
        <end position="120"/>
    </location>
</feature>
<dbReference type="InterPro" id="IPR027417">
    <property type="entry name" value="P-loop_NTPase"/>
</dbReference>
<dbReference type="GO" id="GO:0005886">
    <property type="term" value="C:plasma membrane"/>
    <property type="evidence" value="ECO:0007669"/>
    <property type="project" value="TreeGrafter"/>
</dbReference>